<evidence type="ECO:0000313" key="2">
    <source>
        <dbReference type="Proteomes" id="UP000614490"/>
    </source>
</evidence>
<proteinExistence type="predicted"/>
<dbReference type="RefSeq" id="WP_197316996.1">
    <property type="nucleotide sequence ID" value="NZ_JADZSC010000002.1"/>
</dbReference>
<dbReference type="AlphaFoldDB" id="A0A931HVX3"/>
<dbReference type="EMBL" id="JADZSC010000002">
    <property type="protein sequence ID" value="MBH0230358.1"/>
    <property type="molecule type" value="Genomic_DNA"/>
</dbReference>
<comment type="caution">
    <text evidence="1">The sequence shown here is derived from an EMBL/GenBank/DDBJ whole genome shotgun (WGS) entry which is preliminary data.</text>
</comment>
<organism evidence="1 2">
    <name type="scientific">Halobacillus yeomjeoni</name>
    <dbReference type="NCBI Taxonomy" id="311194"/>
    <lineage>
        <taxon>Bacteria</taxon>
        <taxon>Bacillati</taxon>
        <taxon>Bacillota</taxon>
        <taxon>Bacilli</taxon>
        <taxon>Bacillales</taxon>
        <taxon>Bacillaceae</taxon>
        <taxon>Halobacillus</taxon>
    </lineage>
</organism>
<gene>
    <name evidence="1" type="ORF">H0267_09060</name>
</gene>
<sequence length="59" mass="6606">MSLRTEEQAEDLMRSAQASMAIEGFSLTKEQKVLVKQCLTGAISHQEFLKQALELSRHG</sequence>
<dbReference type="Proteomes" id="UP000614490">
    <property type="component" value="Unassembled WGS sequence"/>
</dbReference>
<accession>A0A931HVX3</accession>
<keyword evidence="2" id="KW-1185">Reference proteome</keyword>
<evidence type="ECO:0008006" key="3">
    <source>
        <dbReference type="Google" id="ProtNLM"/>
    </source>
</evidence>
<name>A0A931HVX3_9BACI</name>
<reference evidence="1 2" key="1">
    <citation type="journal article" date="2005" name="Int. J. Syst. Evol. Microbiol.">
        <title>Halobacillus yeomjeoni sp. nov., isolated from a marine solar saltern in Korea.</title>
        <authorList>
            <person name="Yoon J.H."/>
            <person name="Kang S.J."/>
            <person name="Lee C.H."/>
            <person name="Oh H.W."/>
            <person name="Oh T.K."/>
        </authorList>
    </citation>
    <scope>NUCLEOTIDE SEQUENCE [LARGE SCALE GENOMIC DNA]</scope>
    <source>
        <strain evidence="1 2">KCTC 3957</strain>
    </source>
</reference>
<protein>
    <recommendedName>
        <fullName evidence="3">Antitoxin VbhA domain-containing protein</fullName>
    </recommendedName>
</protein>
<evidence type="ECO:0000313" key="1">
    <source>
        <dbReference type="EMBL" id="MBH0230358.1"/>
    </source>
</evidence>